<evidence type="ECO:0000313" key="10">
    <source>
        <dbReference type="Proteomes" id="UP001501510"/>
    </source>
</evidence>
<comment type="similarity">
    <text evidence="5">Belongs to the SarZ family.</text>
</comment>
<evidence type="ECO:0000256" key="7">
    <source>
        <dbReference type="ARBA" id="ARBA00047207"/>
    </source>
</evidence>
<evidence type="ECO:0000256" key="1">
    <source>
        <dbReference type="ARBA" id="ARBA00004496"/>
    </source>
</evidence>
<evidence type="ECO:0000259" key="8">
    <source>
        <dbReference type="PROSITE" id="PS50995"/>
    </source>
</evidence>
<dbReference type="InterPro" id="IPR055166">
    <property type="entry name" value="Transc_reg_Sar_Rot_HTH"/>
</dbReference>
<keyword evidence="10" id="KW-1185">Reference proteome</keyword>
<accession>A0ABP3V7S5</accession>
<protein>
    <recommendedName>
        <fullName evidence="6">HTH-type transcriptional regulator SarZ</fullName>
    </recommendedName>
    <alternativeName>
        <fullName evidence="7">Staphylococcal accessory regulator Z</fullName>
    </alternativeName>
</protein>
<comment type="caution">
    <text evidence="9">The sequence shown here is derived from an EMBL/GenBank/DDBJ whole genome shotgun (WGS) entry which is preliminary data.</text>
</comment>
<dbReference type="SMART" id="SM00347">
    <property type="entry name" value="HTH_MARR"/>
    <property type="match status" value="1"/>
</dbReference>
<feature type="domain" description="HTH marR-type" evidence="8">
    <location>
        <begin position="1"/>
        <end position="134"/>
    </location>
</feature>
<dbReference type="InterPro" id="IPR036390">
    <property type="entry name" value="WH_DNA-bd_sf"/>
</dbReference>
<dbReference type="InterPro" id="IPR000835">
    <property type="entry name" value="HTH_MarR-typ"/>
</dbReference>
<evidence type="ECO:0000256" key="6">
    <source>
        <dbReference type="ARBA" id="ARBA00047188"/>
    </source>
</evidence>
<evidence type="ECO:0000256" key="2">
    <source>
        <dbReference type="ARBA" id="ARBA00023015"/>
    </source>
</evidence>
<keyword evidence="3" id="KW-0238">DNA-binding</keyword>
<dbReference type="Proteomes" id="UP001501510">
    <property type="component" value="Unassembled WGS sequence"/>
</dbReference>
<evidence type="ECO:0000256" key="3">
    <source>
        <dbReference type="ARBA" id="ARBA00023125"/>
    </source>
</evidence>
<dbReference type="RefSeq" id="WP_343764653.1">
    <property type="nucleotide sequence ID" value="NZ_BAAACG010000023.1"/>
</dbReference>
<reference evidence="10" key="1">
    <citation type="journal article" date="2019" name="Int. J. Syst. Evol. Microbiol.">
        <title>The Global Catalogue of Microorganisms (GCM) 10K type strain sequencing project: providing services to taxonomists for standard genome sequencing and annotation.</title>
        <authorList>
            <consortium name="The Broad Institute Genomics Platform"/>
            <consortium name="The Broad Institute Genome Sequencing Center for Infectious Disease"/>
            <person name="Wu L."/>
            <person name="Ma J."/>
        </authorList>
    </citation>
    <scope>NUCLEOTIDE SEQUENCE [LARGE SCALE GENOMIC DNA]</scope>
    <source>
        <strain evidence="10">JCM 1407</strain>
    </source>
</reference>
<dbReference type="InterPro" id="IPR036388">
    <property type="entry name" value="WH-like_DNA-bd_sf"/>
</dbReference>
<proteinExistence type="inferred from homology"/>
<dbReference type="EMBL" id="BAAACG010000023">
    <property type="protein sequence ID" value="GAA0748767.1"/>
    <property type="molecule type" value="Genomic_DNA"/>
</dbReference>
<evidence type="ECO:0000313" key="9">
    <source>
        <dbReference type="EMBL" id="GAA0748767.1"/>
    </source>
</evidence>
<organism evidence="9 10">
    <name type="scientific">Clostridium oceanicum</name>
    <dbReference type="NCBI Taxonomy" id="1543"/>
    <lineage>
        <taxon>Bacteria</taxon>
        <taxon>Bacillati</taxon>
        <taxon>Bacillota</taxon>
        <taxon>Clostridia</taxon>
        <taxon>Eubacteriales</taxon>
        <taxon>Clostridiaceae</taxon>
        <taxon>Clostridium</taxon>
    </lineage>
</organism>
<dbReference type="PROSITE" id="PS50995">
    <property type="entry name" value="HTH_MARR_2"/>
    <property type="match status" value="1"/>
</dbReference>
<dbReference type="Pfam" id="PF22381">
    <property type="entry name" value="Staph_reg_Sar_Rot"/>
    <property type="match status" value="1"/>
</dbReference>
<dbReference type="PANTHER" id="PTHR42756:SF1">
    <property type="entry name" value="TRANSCRIPTIONAL REPRESSOR OF EMRAB OPERON"/>
    <property type="match status" value="1"/>
</dbReference>
<keyword evidence="2" id="KW-0805">Transcription regulation</keyword>
<sequence length="139" mass="16424">MQDNINVYMNVISRFCRLQMNLKRDLPIRASEMGVLIYIQKNKEQSTPIMISNFFGIAKPSVTDIINSLVKKNYLIKIKSEIDRRSYILEITTKGYELLENTYEEYFRTIEILQNKMGNKEFKLFIKLLKEANTILSEE</sequence>
<dbReference type="PANTHER" id="PTHR42756">
    <property type="entry name" value="TRANSCRIPTIONAL REGULATOR, MARR"/>
    <property type="match status" value="1"/>
</dbReference>
<evidence type="ECO:0000256" key="5">
    <source>
        <dbReference type="ARBA" id="ARBA00046337"/>
    </source>
</evidence>
<evidence type="ECO:0000256" key="4">
    <source>
        <dbReference type="ARBA" id="ARBA00023163"/>
    </source>
</evidence>
<gene>
    <name evidence="9" type="ORF">GCM10008906_39280</name>
</gene>
<name>A0ABP3V7S5_9CLOT</name>
<dbReference type="SUPFAM" id="SSF46785">
    <property type="entry name" value="Winged helix' DNA-binding domain"/>
    <property type="match status" value="1"/>
</dbReference>
<dbReference type="Gene3D" id="1.10.10.10">
    <property type="entry name" value="Winged helix-like DNA-binding domain superfamily/Winged helix DNA-binding domain"/>
    <property type="match status" value="1"/>
</dbReference>
<keyword evidence="4" id="KW-0804">Transcription</keyword>
<comment type="subcellular location">
    <subcellularLocation>
        <location evidence="1">Cytoplasm</location>
    </subcellularLocation>
</comment>